<comment type="caution">
    <text evidence="1">The sequence shown here is derived from an EMBL/GenBank/DDBJ whole genome shotgun (WGS) entry which is preliminary data.</text>
</comment>
<accession>A0ACC2TPI0</accession>
<organism evidence="1 2">
    <name type="scientific">Entomophthora muscae</name>
    <dbReference type="NCBI Taxonomy" id="34485"/>
    <lineage>
        <taxon>Eukaryota</taxon>
        <taxon>Fungi</taxon>
        <taxon>Fungi incertae sedis</taxon>
        <taxon>Zoopagomycota</taxon>
        <taxon>Entomophthoromycotina</taxon>
        <taxon>Entomophthoromycetes</taxon>
        <taxon>Entomophthorales</taxon>
        <taxon>Entomophthoraceae</taxon>
        <taxon>Entomophthora</taxon>
    </lineage>
</organism>
<proteinExistence type="predicted"/>
<protein>
    <submittedName>
        <fullName evidence="1">Uncharacterized protein</fullName>
    </submittedName>
</protein>
<dbReference type="EMBL" id="QTSX02002263">
    <property type="protein sequence ID" value="KAJ9076583.1"/>
    <property type="molecule type" value="Genomic_DNA"/>
</dbReference>
<evidence type="ECO:0000313" key="1">
    <source>
        <dbReference type="EMBL" id="KAJ9076583.1"/>
    </source>
</evidence>
<keyword evidence="2" id="KW-1185">Reference proteome</keyword>
<gene>
    <name evidence="1" type="ORF">DSO57_1024585</name>
</gene>
<evidence type="ECO:0000313" key="2">
    <source>
        <dbReference type="Proteomes" id="UP001165960"/>
    </source>
</evidence>
<reference evidence="1" key="1">
    <citation type="submission" date="2022-04" db="EMBL/GenBank/DDBJ databases">
        <title>Genome of the entomopathogenic fungus Entomophthora muscae.</title>
        <authorList>
            <person name="Elya C."/>
            <person name="Lovett B.R."/>
            <person name="Lee E."/>
            <person name="Macias A.M."/>
            <person name="Hajek A.E."/>
            <person name="De Bivort B.L."/>
            <person name="Kasson M.T."/>
            <person name="De Fine Licht H.H."/>
            <person name="Stajich J.E."/>
        </authorList>
    </citation>
    <scope>NUCLEOTIDE SEQUENCE</scope>
    <source>
        <strain evidence="1">Berkeley</strain>
    </source>
</reference>
<dbReference type="Proteomes" id="UP001165960">
    <property type="component" value="Unassembled WGS sequence"/>
</dbReference>
<name>A0ACC2TPI0_9FUNG</name>
<sequence length="94" mass="11008">MSTDDPSQPMDIDVAICNDYYTSYKKLLTWFKSWLTQKDFKMHLKNEAWDNFKGHSGRFRLLALKLRNVNRGQRVVIGIKYSTVASTFLPPHIL</sequence>